<proteinExistence type="predicted"/>
<accession>A0ACC1PPT1</accession>
<name>A0ACC1PPT1_9PEZI</name>
<sequence length="409" mass="45251">MGLLEVRRPQHGDVTKIPTPPLQAVALFINFFLPLLALISVVLRFYARKIMRQIAIDDWFLLAALVFALAMVVPFYFYIKLNYWGWRGVDVPEFDPAPGKWWFYLAQIFYNPVLALVKSSVLTFLLRLGGHRRRVRYFIYGLFIFNALQAVAVFIVAVFQCTPISANWDAADAATGHCVDPSFHVAISSITIVTDVLVLAIPFWIFLGLKLPLAARIAIIGVFLTGLAVTIIGAVRLANVYKLFFIPPKPNADPYYDIGITLNSIEINLAIVSGAVPGLRPLFRKWFPKFFGGSSAKYGNEAYRYKSDNGYGRGTGLRSGVRTGTESGLNHGHGGIGLKNLSRTDRAQHTEIRSVSPSGSEEEIMTSNGIMRTTDVHIQYTSDATLNQEASSRASSDFKSHEAAAPRGL</sequence>
<gene>
    <name evidence="1" type="ORF">NUW58_g602</name>
</gene>
<keyword evidence="2" id="KW-1185">Reference proteome</keyword>
<reference evidence="1" key="1">
    <citation type="submission" date="2022-10" db="EMBL/GenBank/DDBJ databases">
        <title>Genome Sequence of Xylaria curta.</title>
        <authorList>
            <person name="Buettner E."/>
        </authorList>
    </citation>
    <scope>NUCLEOTIDE SEQUENCE</scope>
    <source>
        <strain evidence="1">Babe10</strain>
    </source>
</reference>
<evidence type="ECO:0000313" key="1">
    <source>
        <dbReference type="EMBL" id="KAJ2997613.1"/>
    </source>
</evidence>
<organism evidence="1 2">
    <name type="scientific">Xylaria curta</name>
    <dbReference type="NCBI Taxonomy" id="42375"/>
    <lineage>
        <taxon>Eukaryota</taxon>
        <taxon>Fungi</taxon>
        <taxon>Dikarya</taxon>
        <taxon>Ascomycota</taxon>
        <taxon>Pezizomycotina</taxon>
        <taxon>Sordariomycetes</taxon>
        <taxon>Xylariomycetidae</taxon>
        <taxon>Xylariales</taxon>
        <taxon>Xylariaceae</taxon>
        <taxon>Xylaria</taxon>
    </lineage>
</organism>
<protein>
    <submittedName>
        <fullName evidence="1">Uncharacterized protein</fullName>
    </submittedName>
</protein>
<comment type="caution">
    <text evidence="1">The sequence shown here is derived from an EMBL/GenBank/DDBJ whole genome shotgun (WGS) entry which is preliminary data.</text>
</comment>
<evidence type="ECO:0000313" key="2">
    <source>
        <dbReference type="Proteomes" id="UP001143856"/>
    </source>
</evidence>
<dbReference type="EMBL" id="JAPDGR010000052">
    <property type="protein sequence ID" value="KAJ2997613.1"/>
    <property type="molecule type" value="Genomic_DNA"/>
</dbReference>
<dbReference type="Proteomes" id="UP001143856">
    <property type="component" value="Unassembled WGS sequence"/>
</dbReference>